<gene>
    <name evidence="1" type="ORF">PGT21_007015</name>
    <name evidence="2" type="ORF">PGTUg99_011177</name>
</gene>
<evidence type="ECO:0000313" key="4">
    <source>
        <dbReference type="Proteomes" id="UP000325313"/>
    </source>
</evidence>
<evidence type="ECO:0000313" key="2">
    <source>
        <dbReference type="EMBL" id="KAA1123223.1"/>
    </source>
</evidence>
<accession>A0A5B0RE29</accession>
<proteinExistence type="predicted"/>
<organism evidence="2 4">
    <name type="scientific">Puccinia graminis f. sp. tritici</name>
    <dbReference type="NCBI Taxonomy" id="56615"/>
    <lineage>
        <taxon>Eukaryota</taxon>
        <taxon>Fungi</taxon>
        <taxon>Dikarya</taxon>
        <taxon>Basidiomycota</taxon>
        <taxon>Pucciniomycotina</taxon>
        <taxon>Pucciniomycetes</taxon>
        <taxon>Pucciniales</taxon>
        <taxon>Pucciniaceae</taxon>
        <taxon>Puccinia</taxon>
    </lineage>
</organism>
<keyword evidence="3" id="KW-1185">Reference proteome</keyword>
<name>A0A5B0RE29_PUCGR</name>
<dbReference type="Proteomes" id="UP000324748">
    <property type="component" value="Unassembled WGS sequence"/>
</dbReference>
<protein>
    <submittedName>
        <fullName evidence="2">Uncharacterized protein</fullName>
    </submittedName>
</protein>
<sequence length="69" mass="7731">MVASQKPSTEPNICWSGRNDFGRDNHVSDHIAEDHRLDLSTSFVFVSIYVAGLPVFPSPMQDIEHVNFA</sequence>
<evidence type="ECO:0000313" key="3">
    <source>
        <dbReference type="Proteomes" id="UP000324748"/>
    </source>
</evidence>
<dbReference type="EMBL" id="VDEP01000210">
    <property type="protein sequence ID" value="KAA1123223.1"/>
    <property type="molecule type" value="Genomic_DNA"/>
</dbReference>
<dbReference type="AlphaFoldDB" id="A0A5B0RE29"/>
<comment type="caution">
    <text evidence="2">The sequence shown here is derived from an EMBL/GenBank/DDBJ whole genome shotgun (WGS) entry which is preliminary data.</text>
</comment>
<evidence type="ECO:0000313" key="1">
    <source>
        <dbReference type="EMBL" id="KAA1099420.1"/>
    </source>
</evidence>
<reference evidence="3 4" key="1">
    <citation type="submission" date="2019-05" db="EMBL/GenBank/DDBJ databases">
        <title>Emergence of the Ug99 lineage of the wheat stem rust pathogen through somatic hybridization.</title>
        <authorList>
            <person name="Li F."/>
            <person name="Upadhyaya N.M."/>
            <person name="Sperschneider J."/>
            <person name="Matny O."/>
            <person name="Nguyen-Phuc H."/>
            <person name="Mago R."/>
            <person name="Raley C."/>
            <person name="Miller M.E."/>
            <person name="Silverstein K.A.T."/>
            <person name="Henningsen E."/>
            <person name="Hirsch C.D."/>
            <person name="Visser B."/>
            <person name="Pretorius Z.A."/>
            <person name="Steffenson B.J."/>
            <person name="Schwessinger B."/>
            <person name="Dodds P.N."/>
            <person name="Figueroa M."/>
        </authorList>
    </citation>
    <scope>NUCLEOTIDE SEQUENCE [LARGE SCALE GENOMIC DNA]</scope>
    <source>
        <strain evidence="1">21-0</strain>
        <strain evidence="2 4">Ug99</strain>
    </source>
</reference>
<dbReference type="EMBL" id="VSWC01000054">
    <property type="protein sequence ID" value="KAA1099420.1"/>
    <property type="molecule type" value="Genomic_DNA"/>
</dbReference>
<dbReference type="Proteomes" id="UP000325313">
    <property type="component" value="Unassembled WGS sequence"/>
</dbReference>